<dbReference type="GO" id="GO:0005886">
    <property type="term" value="C:plasma membrane"/>
    <property type="evidence" value="ECO:0007669"/>
    <property type="project" value="TreeGrafter"/>
</dbReference>
<name>A0A9D1P2Q1_9FIRM</name>
<dbReference type="InterPro" id="IPR050515">
    <property type="entry name" value="Beta-lactam/transpept"/>
</dbReference>
<feature type="domain" description="Penicillin-binding protein dimerisation" evidence="6">
    <location>
        <begin position="52"/>
        <end position="199"/>
    </location>
</feature>
<dbReference type="InterPro" id="IPR001460">
    <property type="entry name" value="PCN-bd_Tpept"/>
</dbReference>
<dbReference type="SUPFAM" id="SSF56601">
    <property type="entry name" value="beta-lactamase/transpeptidase-like"/>
    <property type="match status" value="1"/>
</dbReference>
<organism evidence="7 8">
    <name type="scientific">Candidatus Scatomonas pullistercoris</name>
    <dbReference type="NCBI Taxonomy" id="2840920"/>
    <lineage>
        <taxon>Bacteria</taxon>
        <taxon>Bacillati</taxon>
        <taxon>Bacillota</taxon>
        <taxon>Clostridia</taxon>
        <taxon>Lachnospirales</taxon>
        <taxon>Lachnospiraceae</taxon>
        <taxon>Lachnospiraceae incertae sedis</taxon>
        <taxon>Candidatus Scatomonas</taxon>
    </lineage>
</organism>
<evidence type="ECO:0000313" key="8">
    <source>
        <dbReference type="Proteomes" id="UP000824169"/>
    </source>
</evidence>
<reference evidence="7" key="1">
    <citation type="submission" date="2020-10" db="EMBL/GenBank/DDBJ databases">
        <authorList>
            <person name="Gilroy R."/>
        </authorList>
    </citation>
    <scope>NUCLEOTIDE SEQUENCE</scope>
    <source>
        <strain evidence="7">CHK188-20938</strain>
    </source>
</reference>
<dbReference type="InterPro" id="IPR012338">
    <property type="entry name" value="Beta-lactam/transpept-like"/>
</dbReference>
<dbReference type="GO" id="GO:0008658">
    <property type="term" value="F:penicillin binding"/>
    <property type="evidence" value="ECO:0007669"/>
    <property type="project" value="InterPro"/>
</dbReference>
<protein>
    <submittedName>
        <fullName evidence="7">Cell division protein FtsI</fullName>
    </submittedName>
</protein>
<feature type="compositionally biased region" description="Polar residues" evidence="4">
    <location>
        <begin position="663"/>
        <end position="673"/>
    </location>
</feature>
<feature type="region of interest" description="Disordered" evidence="4">
    <location>
        <begin position="616"/>
        <end position="673"/>
    </location>
</feature>
<dbReference type="Pfam" id="PF00905">
    <property type="entry name" value="Transpeptidase"/>
    <property type="match status" value="1"/>
</dbReference>
<keyword evidence="7" id="KW-0131">Cell cycle</keyword>
<comment type="caution">
    <text evidence="7">The sequence shown here is derived from an EMBL/GenBank/DDBJ whole genome shotgun (WGS) entry which is preliminary data.</text>
</comment>
<evidence type="ECO:0000259" key="6">
    <source>
        <dbReference type="Pfam" id="PF03717"/>
    </source>
</evidence>
<evidence type="ECO:0000256" key="4">
    <source>
        <dbReference type="SAM" id="MobiDB-lite"/>
    </source>
</evidence>
<proteinExistence type="inferred from homology"/>
<feature type="domain" description="Penicillin-binding protein transpeptidase" evidence="5">
    <location>
        <begin position="281"/>
        <end position="605"/>
    </location>
</feature>
<dbReference type="EMBL" id="DVOO01000011">
    <property type="protein sequence ID" value="HIV24891.1"/>
    <property type="molecule type" value="Genomic_DNA"/>
</dbReference>
<keyword evidence="3" id="KW-0472">Membrane</keyword>
<dbReference type="PANTHER" id="PTHR30627">
    <property type="entry name" value="PEPTIDOGLYCAN D,D-TRANSPEPTIDASE"/>
    <property type="match status" value="1"/>
</dbReference>
<evidence type="ECO:0000256" key="3">
    <source>
        <dbReference type="ARBA" id="ARBA00023136"/>
    </source>
</evidence>
<dbReference type="AlphaFoldDB" id="A0A9D1P2Q1"/>
<gene>
    <name evidence="7" type="ORF">IAB71_03750</name>
</gene>
<dbReference type="Gene3D" id="3.40.710.10">
    <property type="entry name" value="DD-peptidase/beta-lactamase superfamily"/>
    <property type="match status" value="1"/>
</dbReference>
<evidence type="ECO:0000259" key="5">
    <source>
        <dbReference type="Pfam" id="PF00905"/>
    </source>
</evidence>
<dbReference type="InterPro" id="IPR036138">
    <property type="entry name" value="PBP_dimer_sf"/>
</dbReference>
<dbReference type="GO" id="GO:0051301">
    <property type="term" value="P:cell division"/>
    <property type="evidence" value="ECO:0007669"/>
    <property type="project" value="UniProtKB-KW"/>
</dbReference>
<comment type="subcellular location">
    <subcellularLocation>
        <location evidence="1">Membrane</location>
    </subcellularLocation>
</comment>
<sequence length="673" mass="73325">MSKKLVGLFLAVILALVALAVRITYINATSGAQYERIVLSQTQQQYENRVIPFKRGDILDRNGTILATSERVYSVILDCKVTNTVSTDAAGNEVQNYVEPTIDALVNVLGLDEEDIRGRLTSEDTKDSQYQVLKTGISIDERQAFEDYLDTESEENADLSDEEKEARGNVRGVWFEENYERVYPMNSQACDLIGFTYDGTTADWGIEGYYSSLLNGVDGRQYGYYNEDSDVEQNIVEPVDGKNVVSTIDINIQQIIRTAIENYNGRMAGGPNGEDSAENVGVIVMDPDTGEILGMDSSDWYDLNNPRDLTAFYTEEEIAAMDNETMLDNLNSIWRNFCISDTYEPGSTFKPLTVAAALESGSISQNDSFYCEGYYTVSGQMIRCAVYPGAHYELSVAQALAQSCNACLMQIGEQIGISDFVRYQKIFNSGSKTGIDLPGESSGVLFTEDEMGPVELATSTFGQGFNCTMIQEAAAFCSLINGGYYYTPHVVSAVTDSSGSVVQTMDSMLKSQTVSQETSDFIREALAGSVNGGSGSSAKVEGYSMGGKTGTAQKFPRSEGKYLVSFIGFAPLDDPEVVVYVVVDEPNAANQADSTYAQLIAKEIFTELLPYLNIYPDETGDAEETPAGAAEQGADNENLPAPAETPEDESVENGGNSLLDEGISNSEQELLEE</sequence>
<dbReference type="GO" id="GO:0071555">
    <property type="term" value="P:cell wall organization"/>
    <property type="evidence" value="ECO:0007669"/>
    <property type="project" value="TreeGrafter"/>
</dbReference>
<evidence type="ECO:0000256" key="2">
    <source>
        <dbReference type="ARBA" id="ARBA00007171"/>
    </source>
</evidence>
<dbReference type="Proteomes" id="UP000824169">
    <property type="component" value="Unassembled WGS sequence"/>
</dbReference>
<dbReference type="InterPro" id="IPR005311">
    <property type="entry name" value="PBP_dimer"/>
</dbReference>
<comment type="similarity">
    <text evidence="2">Belongs to the transpeptidase family.</text>
</comment>
<evidence type="ECO:0000313" key="7">
    <source>
        <dbReference type="EMBL" id="HIV24891.1"/>
    </source>
</evidence>
<accession>A0A9D1P2Q1</accession>
<dbReference type="SUPFAM" id="SSF56519">
    <property type="entry name" value="Penicillin binding protein dimerisation domain"/>
    <property type="match status" value="1"/>
</dbReference>
<keyword evidence="7" id="KW-0132">Cell division</keyword>
<evidence type="ECO:0000256" key="1">
    <source>
        <dbReference type="ARBA" id="ARBA00004370"/>
    </source>
</evidence>
<reference evidence="7" key="2">
    <citation type="journal article" date="2021" name="PeerJ">
        <title>Extensive microbial diversity within the chicken gut microbiome revealed by metagenomics and culture.</title>
        <authorList>
            <person name="Gilroy R."/>
            <person name="Ravi A."/>
            <person name="Getino M."/>
            <person name="Pursley I."/>
            <person name="Horton D.L."/>
            <person name="Alikhan N.F."/>
            <person name="Baker D."/>
            <person name="Gharbi K."/>
            <person name="Hall N."/>
            <person name="Watson M."/>
            <person name="Adriaenssens E.M."/>
            <person name="Foster-Nyarko E."/>
            <person name="Jarju S."/>
            <person name="Secka A."/>
            <person name="Antonio M."/>
            <person name="Oren A."/>
            <person name="Chaudhuri R.R."/>
            <person name="La Ragione R."/>
            <person name="Hildebrand F."/>
            <person name="Pallen M.J."/>
        </authorList>
    </citation>
    <scope>NUCLEOTIDE SEQUENCE</scope>
    <source>
        <strain evidence="7">CHK188-20938</strain>
    </source>
</reference>
<dbReference type="Gene3D" id="3.90.1310.10">
    <property type="entry name" value="Penicillin-binding protein 2a (Domain 2)"/>
    <property type="match status" value="1"/>
</dbReference>
<dbReference type="Pfam" id="PF03717">
    <property type="entry name" value="PBP_dimer"/>
    <property type="match status" value="1"/>
</dbReference>